<organism evidence="2 3">
    <name type="scientific">Streptomyces nojiriensis</name>
    <dbReference type="NCBI Taxonomy" id="66374"/>
    <lineage>
        <taxon>Bacteria</taxon>
        <taxon>Bacillati</taxon>
        <taxon>Actinomycetota</taxon>
        <taxon>Actinomycetes</taxon>
        <taxon>Kitasatosporales</taxon>
        <taxon>Streptomycetaceae</taxon>
        <taxon>Streptomyces</taxon>
    </lineage>
</organism>
<reference evidence="3" key="1">
    <citation type="submission" date="2023-07" db="EMBL/GenBank/DDBJ databases">
        <title>Whole genome shotgun sequence of Streptomyces nojiriensis NBRC 13794.</title>
        <authorList>
            <person name="Komaki H."/>
            <person name="Tamura T."/>
        </authorList>
    </citation>
    <scope>NUCLEOTIDE SEQUENCE [LARGE SCALE GENOMIC DNA]</scope>
    <source>
        <strain evidence="3">NBRC 13794</strain>
    </source>
</reference>
<gene>
    <name evidence="2" type="ORF">Snoj_31680</name>
</gene>
<comment type="caution">
    <text evidence="2">The sequence shown here is derived from an EMBL/GenBank/DDBJ whole genome shotgun (WGS) entry which is preliminary data.</text>
</comment>
<protein>
    <submittedName>
        <fullName evidence="2">Uncharacterized protein</fullName>
    </submittedName>
</protein>
<proteinExistence type="predicted"/>
<keyword evidence="1" id="KW-0812">Transmembrane</keyword>
<dbReference type="EMBL" id="BNEC01000005">
    <property type="protein sequence ID" value="GHI69250.1"/>
    <property type="molecule type" value="Genomic_DNA"/>
</dbReference>
<evidence type="ECO:0000256" key="1">
    <source>
        <dbReference type="SAM" id="Phobius"/>
    </source>
</evidence>
<feature type="transmembrane region" description="Helical" evidence="1">
    <location>
        <begin position="18"/>
        <end position="37"/>
    </location>
</feature>
<name>A0ABQ3SM89_9ACTN</name>
<dbReference type="RefSeq" id="WP_266601230.1">
    <property type="nucleotide sequence ID" value="NZ_BMRL01000013.1"/>
</dbReference>
<keyword evidence="1" id="KW-0472">Membrane</keyword>
<dbReference type="GeneID" id="95595152"/>
<sequence>MTSHALDSLALTPAPGPAWLHLAVIAFALLVLLHSLARHR</sequence>
<dbReference type="Proteomes" id="UP000613974">
    <property type="component" value="Unassembled WGS sequence"/>
</dbReference>
<evidence type="ECO:0000313" key="2">
    <source>
        <dbReference type="EMBL" id="GHI69250.1"/>
    </source>
</evidence>
<evidence type="ECO:0000313" key="3">
    <source>
        <dbReference type="Proteomes" id="UP000613974"/>
    </source>
</evidence>
<keyword evidence="1" id="KW-1133">Transmembrane helix</keyword>
<keyword evidence="3" id="KW-1185">Reference proteome</keyword>
<accession>A0ABQ3SM89</accession>